<dbReference type="Proteomes" id="UP000516072">
    <property type="component" value="Chromosome"/>
</dbReference>
<evidence type="ECO:0000313" key="2">
    <source>
        <dbReference type="Proteomes" id="UP000516072"/>
    </source>
</evidence>
<dbReference type="KEGG" id="ntg:NSCAC_0638"/>
<evidence type="ECO:0000313" key="1">
    <source>
        <dbReference type="EMBL" id="CAB1275380.1"/>
    </source>
</evidence>
<reference evidence="1 2" key="1">
    <citation type="submission" date="2020-03" db="EMBL/GenBank/DDBJ databases">
        <authorList>
            <person name="Picone N."/>
        </authorList>
    </citation>
    <scope>NUCLEOTIDE SEQUENCE [LARGE SCALE GENOMIC DNA]</scope>
    <source>
        <strain evidence="1">NSCAC1</strain>
    </source>
</reference>
<sequence length="67" mass="7623">MSVNKEIVESLCIELQQLCTDLDLTGEYLKNTCLTNTQTHQLPSNKPEFDQTMLGLGRLSFFTQNID</sequence>
<name>A0A7G1Q8Q7_9GAMM</name>
<proteinExistence type="predicted"/>
<gene>
    <name evidence="1" type="ORF">NSCAC_0638</name>
</gene>
<protein>
    <submittedName>
        <fullName evidence="1">Uncharacterized protein</fullName>
    </submittedName>
</protein>
<dbReference type="RefSeq" id="WP_197744978.1">
    <property type="nucleotide sequence ID" value="NZ_LR778175.1"/>
</dbReference>
<accession>A0A7G1Q8Q7</accession>
<dbReference type="AlphaFoldDB" id="A0A7G1Q8Q7"/>
<dbReference type="EMBL" id="LR778175">
    <property type="protein sequence ID" value="CAB1275380.1"/>
    <property type="molecule type" value="Genomic_DNA"/>
</dbReference>
<keyword evidence="2" id="KW-1185">Reference proteome</keyword>
<organism evidence="1 2">
    <name type="scientific">Candidatus Nitrosacidococcus tergens</name>
    <dbReference type="NCBI Taxonomy" id="553981"/>
    <lineage>
        <taxon>Bacteria</taxon>
        <taxon>Pseudomonadati</taxon>
        <taxon>Pseudomonadota</taxon>
        <taxon>Gammaproteobacteria</taxon>
        <taxon>Chromatiales</taxon>
        <taxon>Chromatiaceae</taxon>
        <taxon>Candidatus Nitrosacidococcus</taxon>
    </lineage>
</organism>